<dbReference type="EMBL" id="CP096040">
    <property type="protein sequence ID" value="USQ95866.1"/>
    <property type="molecule type" value="Genomic_DNA"/>
</dbReference>
<dbReference type="SUPFAM" id="SSF51126">
    <property type="entry name" value="Pectin lyase-like"/>
    <property type="match status" value="1"/>
</dbReference>
<feature type="compositionally biased region" description="Polar residues" evidence="1">
    <location>
        <begin position="412"/>
        <end position="422"/>
    </location>
</feature>
<keyword evidence="3" id="KW-1185">Reference proteome</keyword>
<dbReference type="InterPro" id="IPR011050">
    <property type="entry name" value="Pectin_lyase_fold/virulence"/>
</dbReference>
<gene>
    <name evidence="2" type="ORF">MZV50_25570</name>
</gene>
<name>A0ABY4ZT35_9CAUL</name>
<dbReference type="InterPro" id="IPR012334">
    <property type="entry name" value="Pectin_lyas_fold"/>
</dbReference>
<evidence type="ECO:0000313" key="2">
    <source>
        <dbReference type="EMBL" id="USQ95866.1"/>
    </source>
</evidence>
<dbReference type="Proteomes" id="UP001057520">
    <property type="component" value="Chromosome"/>
</dbReference>
<sequence length="433" mass="44836">MVATVDTYRFAGDPDDTAAFGRALAGNNLVQLLDRQYVITDTVVVGTNKQLLGSGRGATVVRMDTASKPAFQIAANAENVAIQDFTITRDWTNPGLATGTKGDGIQCAGASEGVTIARMQLSHHYRSFYGRNTNGGLLKDVASQHVKASGFELEYDTNIAAPMQWSMDNVGSIFASGYGFYVHSNAYNPGTGSVSAGISLGTYTNLTTFANTLGGLRGDVPSNMSLYSVRIVGGFFGEDGGSCIDVNGGQFGNNHLIAPTFVELAGQGYSGAYKNRAGVLVPGGVTRKTGFNAGDSVSNNPATGAGVKVANARNVLVRPGYINGCLGDGVWADNVIRIDIDGGQVSNNGLSNPNAGSTAADHKNSIYLTSCSGQKVSNVRGVNETGTQLYGVVWSGNDIVLSGNDMRTNATPFSGPATSLPNGVSAGNLPSNP</sequence>
<feature type="region of interest" description="Disordered" evidence="1">
    <location>
        <begin position="412"/>
        <end position="433"/>
    </location>
</feature>
<evidence type="ECO:0000256" key="1">
    <source>
        <dbReference type="SAM" id="MobiDB-lite"/>
    </source>
</evidence>
<accession>A0ABY4ZT35</accession>
<protein>
    <recommendedName>
        <fullName evidence="4">Right handed beta helix domain-containing protein</fullName>
    </recommendedName>
</protein>
<proteinExistence type="predicted"/>
<evidence type="ECO:0000313" key="3">
    <source>
        <dbReference type="Proteomes" id="UP001057520"/>
    </source>
</evidence>
<reference evidence="2 3" key="1">
    <citation type="submission" date="2022-04" db="EMBL/GenBank/DDBJ databases">
        <title>Genome sequence of soybean root-associated Caulobacter segnis RL271.</title>
        <authorList>
            <person name="Longley R."/>
            <person name="Bonito G."/>
            <person name="Trigodet F."/>
            <person name="Crosson S."/>
            <person name="Fiebig A."/>
        </authorList>
    </citation>
    <scope>NUCLEOTIDE SEQUENCE [LARGE SCALE GENOMIC DNA]</scope>
    <source>
        <strain evidence="2 3">RL271</strain>
    </source>
</reference>
<evidence type="ECO:0008006" key="4">
    <source>
        <dbReference type="Google" id="ProtNLM"/>
    </source>
</evidence>
<dbReference type="Gene3D" id="2.160.20.10">
    <property type="entry name" value="Single-stranded right-handed beta-helix, Pectin lyase-like"/>
    <property type="match status" value="1"/>
</dbReference>
<organism evidence="2 3">
    <name type="scientific">Caulobacter segnis</name>
    <dbReference type="NCBI Taxonomy" id="88688"/>
    <lineage>
        <taxon>Bacteria</taxon>
        <taxon>Pseudomonadati</taxon>
        <taxon>Pseudomonadota</taxon>
        <taxon>Alphaproteobacteria</taxon>
        <taxon>Caulobacterales</taxon>
        <taxon>Caulobacteraceae</taxon>
        <taxon>Caulobacter</taxon>
    </lineage>
</organism>